<organism evidence="1">
    <name type="scientific">Arundo donax</name>
    <name type="common">Giant reed</name>
    <name type="synonym">Donax arundinaceus</name>
    <dbReference type="NCBI Taxonomy" id="35708"/>
    <lineage>
        <taxon>Eukaryota</taxon>
        <taxon>Viridiplantae</taxon>
        <taxon>Streptophyta</taxon>
        <taxon>Embryophyta</taxon>
        <taxon>Tracheophyta</taxon>
        <taxon>Spermatophyta</taxon>
        <taxon>Magnoliopsida</taxon>
        <taxon>Liliopsida</taxon>
        <taxon>Poales</taxon>
        <taxon>Poaceae</taxon>
        <taxon>PACMAD clade</taxon>
        <taxon>Arundinoideae</taxon>
        <taxon>Arundineae</taxon>
        <taxon>Arundo</taxon>
    </lineage>
</organism>
<reference evidence="1" key="2">
    <citation type="journal article" date="2015" name="Data Brief">
        <title>Shoot transcriptome of the giant reed, Arundo donax.</title>
        <authorList>
            <person name="Barrero R.A."/>
            <person name="Guerrero F.D."/>
            <person name="Moolhuijzen P."/>
            <person name="Goolsby J.A."/>
            <person name="Tidwell J."/>
            <person name="Bellgard S.E."/>
            <person name="Bellgard M.I."/>
        </authorList>
    </citation>
    <scope>NUCLEOTIDE SEQUENCE</scope>
    <source>
        <tissue evidence="1">Shoot tissue taken approximately 20 cm above the soil surface</tissue>
    </source>
</reference>
<reference evidence="1" key="1">
    <citation type="submission" date="2014-09" db="EMBL/GenBank/DDBJ databases">
        <authorList>
            <person name="Magalhaes I.L.F."/>
            <person name="Oliveira U."/>
            <person name="Santos F.R."/>
            <person name="Vidigal T.H.D.A."/>
            <person name="Brescovit A.D."/>
            <person name="Santos A.J."/>
        </authorList>
    </citation>
    <scope>NUCLEOTIDE SEQUENCE</scope>
    <source>
        <tissue evidence="1">Shoot tissue taken approximately 20 cm above the soil surface</tissue>
    </source>
</reference>
<dbReference type="EMBL" id="GBRH01226043">
    <property type="protein sequence ID" value="JAD71852.1"/>
    <property type="molecule type" value="Transcribed_RNA"/>
</dbReference>
<dbReference type="AlphaFoldDB" id="A0A0A9CJZ2"/>
<protein>
    <submittedName>
        <fullName evidence="1">Uncharacterized protein</fullName>
    </submittedName>
</protein>
<proteinExistence type="predicted"/>
<evidence type="ECO:0000313" key="1">
    <source>
        <dbReference type="EMBL" id="JAD71852.1"/>
    </source>
</evidence>
<name>A0A0A9CJZ2_ARUDO</name>
<sequence>MILNKPSGNIFKPFFFQFLVSL</sequence>
<accession>A0A0A9CJZ2</accession>